<dbReference type="InterPro" id="IPR011989">
    <property type="entry name" value="ARM-like"/>
</dbReference>
<gene>
    <name evidence="12" type="ORF">FJTKL_13532</name>
</gene>
<feature type="compositionally biased region" description="Low complexity" evidence="10">
    <location>
        <begin position="36"/>
        <end position="47"/>
    </location>
</feature>
<evidence type="ECO:0000256" key="9">
    <source>
        <dbReference type="PROSITE-ProRule" id="PRU10141"/>
    </source>
</evidence>
<feature type="domain" description="Protein kinase" evidence="11">
    <location>
        <begin position="62"/>
        <end position="314"/>
    </location>
</feature>
<dbReference type="Gene3D" id="1.10.510.10">
    <property type="entry name" value="Transferase(Phosphotransferase) domain 1"/>
    <property type="match status" value="1"/>
</dbReference>
<feature type="region of interest" description="Disordered" evidence="10">
    <location>
        <begin position="1272"/>
        <end position="1332"/>
    </location>
</feature>
<keyword evidence="4 9" id="KW-0547">Nucleotide-binding</keyword>
<feature type="compositionally biased region" description="Low complexity" evidence="10">
    <location>
        <begin position="1319"/>
        <end position="1328"/>
    </location>
</feature>
<keyword evidence="13" id="KW-1185">Reference proteome</keyword>
<feature type="compositionally biased region" description="Polar residues" evidence="10">
    <location>
        <begin position="502"/>
        <end position="511"/>
    </location>
</feature>
<evidence type="ECO:0000256" key="8">
    <source>
        <dbReference type="ARBA" id="ARBA00048679"/>
    </source>
</evidence>
<feature type="region of interest" description="Disordered" evidence="10">
    <location>
        <begin position="462"/>
        <end position="546"/>
    </location>
</feature>
<evidence type="ECO:0000259" key="11">
    <source>
        <dbReference type="PROSITE" id="PS50011"/>
    </source>
</evidence>
<keyword evidence="6 9" id="KW-0067">ATP-binding</keyword>
<feature type="compositionally biased region" description="Low complexity" evidence="10">
    <location>
        <begin position="1287"/>
        <end position="1298"/>
    </location>
</feature>
<feature type="region of interest" description="Disordered" evidence="10">
    <location>
        <begin position="575"/>
        <end position="682"/>
    </location>
</feature>
<dbReference type="InterPro" id="IPR011009">
    <property type="entry name" value="Kinase-like_dom_sf"/>
</dbReference>
<feature type="region of interest" description="Disordered" evidence="10">
    <location>
        <begin position="1"/>
        <end position="52"/>
    </location>
</feature>
<feature type="region of interest" description="Disordered" evidence="10">
    <location>
        <begin position="350"/>
        <end position="369"/>
    </location>
</feature>
<evidence type="ECO:0000256" key="5">
    <source>
        <dbReference type="ARBA" id="ARBA00022777"/>
    </source>
</evidence>
<dbReference type="Gene3D" id="1.25.10.10">
    <property type="entry name" value="Leucine-rich Repeat Variant"/>
    <property type="match status" value="2"/>
</dbReference>
<dbReference type="Pfam" id="PF00069">
    <property type="entry name" value="Pkinase"/>
    <property type="match status" value="1"/>
</dbReference>
<dbReference type="PANTHER" id="PTHR24361">
    <property type="entry name" value="MITOGEN-ACTIVATED KINASE KINASE KINASE"/>
    <property type="match status" value="1"/>
</dbReference>
<feature type="compositionally biased region" description="Basic and acidic residues" evidence="10">
    <location>
        <begin position="667"/>
        <end position="677"/>
    </location>
</feature>
<dbReference type="EMBL" id="JBAWTH010000077">
    <property type="protein sequence ID" value="KAL2279328.1"/>
    <property type="molecule type" value="Genomic_DNA"/>
</dbReference>
<evidence type="ECO:0000313" key="13">
    <source>
        <dbReference type="Proteomes" id="UP001600888"/>
    </source>
</evidence>
<dbReference type="InterPro" id="IPR016024">
    <property type="entry name" value="ARM-type_fold"/>
</dbReference>
<feature type="region of interest" description="Disordered" evidence="10">
    <location>
        <begin position="376"/>
        <end position="419"/>
    </location>
</feature>
<evidence type="ECO:0000256" key="6">
    <source>
        <dbReference type="ARBA" id="ARBA00022840"/>
    </source>
</evidence>
<sequence length="1499" mass="164421">MRTGSSNAAERAYHAAGGGGGNRTPVSARTPRRDPGSSSAVVHASGGHTRERALQDPGLKDYRLGDCIGKGAFGSVYKAFNWGTGEAVAVKQIKIADVPKSELRMIEAEIDLLKNLHHDNIVKYVGFVKSQDCLNIILEYCENGSLHSICKAYGKFPENLVGVYMTQVLQGLQYLHDQGVIHRDIKGANILTTKDGTVKLADFGVSTSTLAGPDKEAQVVGTPYWMAPEIIQLSGATSASDIWSVGCTVIELLQGRPPYHNLAAMPALFAIVNDDHPPLPEGVSAAARDFMMQCFQKDPNLRVSAKKLLKHPWIVGCRRSDAPVSKRPANFSQAVEEVKQWNKALKSSETALRASTGSDNSAQAAHAQPMSRFTAAAADPHRSNLATPGKRPLGMTKSKPNPDVFRSPEVADDDNWDDDFATAISPSALHLPHLKPQDNFGGMLSADRLKQFASIDEASASNNWDDQFEGDLQSAKGSSRQFLDQDPQEQTIRPTPRRSSKSAEASRTPQQHGGGHGHRRTRSKQVSSSNVPLIQKQPAKPALGSKFELPLRPEAIYREQSIEDFSDFFPEADNLFNKKTNRPRKEDSQLMPPPELKTQHSQPNIHIVPPSVGSDSPRHQRTPSRPPGTDEQAPVRRTRSQIEIQKFAEGEDDEDFSDILGPNSALVEKEDSDRGSEDGTGGMMLLSKLSNSSWLGDDEDEDDPFAMMDPEYNEMDLEANIARDRHARLAERVEELVQLLKVGTEITGEERVSDVAEELVYLLHEHEDVKGLIIGAHGLLPILELLTLPPDTISTAKGRQDMILWLLKVVNKIIFRDRELQENLCFVGGIPIITKFAARQFSNEIRLETADFVQQMYETSTLTLQMFVSCGGISVLAGFLDEDYDMSRDLVLIGVNGIWRVFELQGPTPRNDFCRLFSKAKVLDPLAEILHRVLDADEKDELSEFVEGRVVNLFYMFSQADYEVKELIADRAVLKTVLKDLETMTPTHQITMLKFIKNLSSLPTTVEVLHSADAIDYLIDLLGHSLKKNTRHFREISNQVLNTMFNLCRLSKERQEYAAVHGIIPLLLKIMKIDRPPKEFALPILCDMAHSGSKGRRYLWQNKGLDFYVSLLADQYWQTTALDAILVWLQEETAKVESHLLGGNFPPAIVACFDSSKANAFAAFDATLLEPLLKVFRLSPTLAASLGKPEMYRGIATKLGHKKPVVRLNLLRLVRTIMDSCEPDLGVSSVGGGAELQTLFENIQMLEKDPALLVRNLAHEISKSHIEGEYFETKSLGTGSQNGGSGRSRSGGSRRMTSYATPPSLTHATTAPGAPPRTPTQTPQLRHTGSASVIQQIAHTPRRSQTSLVHEQDAMFARPRSRGAEGGLMSPAISTPRRVSGDANAAGRSRLPRGSVSYARPSTSGGPSLHHGRSDSSLSNKENSGAAAGRRGSYVVGARSGSGGSESSSGSLYPPSSPAVERDRPSGGIKRRASRVPSSELRYVNGSSSARTDESGKWS</sequence>
<feature type="region of interest" description="Disordered" evidence="10">
    <location>
        <begin position="1357"/>
        <end position="1499"/>
    </location>
</feature>
<dbReference type="InterPro" id="IPR000719">
    <property type="entry name" value="Prot_kinase_dom"/>
</dbReference>
<dbReference type="CDD" id="cd06627">
    <property type="entry name" value="STKc_Cdc7_like"/>
    <property type="match status" value="1"/>
</dbReference>
<dbReference type="SMART" id="SM00220">
    <property type="entry name" value="S_TKc"/>
    <property type="match status" value="1"/>
</dbReference>
<feature type="compositionally biased region" description="Polar residues" evidence="10">
    <location>
        <begin position="350"/>
        <end position="363"/>
    </location>
</feature>
<dbReference type="SUPFAM" id="SSF48371">
    <property type="entry name" value="ARM repeat"/>
    <property type="match status" value="1"/>
</dbReference>
<comment type="catalytic activity">
    <reaction evidence="8">
        <text>L-seryl-[protein] + ATP = O-phospho-L-seryl-[protein] + ADP + H(+)</text>
        <dbReference type="Rhea" id="RHEA:17989"/>
        <dbReference type="Rhea" id="RHEA-COMP:9863"/>
        <dbReference type="Rhea" id="RHEA-COMP:11604"/>
        <dbReference type="ChEBI" id="CHEBI:15378"/>
        <dbReference type="ChEBI" id="CHEBI:29999"/>
        <dbReference type="ChEBI" id="CHEBI:30616"/>
        <dbReference type="ChEBI" id="CHEBI:83421"/>
        <dbReference type="ChEBI" id="CHEBI:456216"/>
        <dbReference type="EC" id="2.7.11.1"/>
    </reaction>
</comment>
<reference evidence="12 13" key="1">
    <citation type="submission" date="2024-03" db="EMBL/GenBank/DDBJ databases">
        <title>A high-quality draft genome sequence of Diaporthe vaccinii, a causative agent of upright dieback and viscid rot disease in cranberry plants.</title>
        <authorList>
            <person name="Sarrasin M."/>
            <person name="Lang B.F."/>
            <person name="Burger G."/>
        </authorList>
    </citation>
    <scope>NUCLEOTIDE SEQUENCE [LARGE SCALE GENOMIC DNA]</scope>
    <source>
        <strain evidence="12 13">IS7</strain>
    </source>
</reference>
<dbReference type="PANTHER" id="PTHR24361:SF433">
    <property type="entry name" value="PROTEIN KINASE DOMAIN-CONTAINING PROTEIN"/>
    <property type="match status" value="1"/>
</dbReference>
<feature type="compositionally biased region" description="Polar residues" evidence="10">
    <location>
        <begin position="475"/>
        <end position="493"/>
    </location>
</feature>
<dbReference type="InterPro" id="IPR008271">
    <property type="entry name" value="Ser/Thr_kinase_AS"/>
</dbReference>
<feature type="compositionally biased region" description="Low complexity" evidence="10">
    <location>
        <begin position="1424"/>
        <end position="1454"/>
    </location>
</feature>
<dbReference type="EC" id="2.7.11.1" evidence="1"/>
<comment type="catalytic activity">
    <reaction evidence="7">
        <text>L-threonyl-[protein] + ATP = O-phospho-L-threonyl-[protein] + ADP + H(+)</text>
        <dbReference type="Rhea" id="RHEA:46608"/>
        <dbReference type="Rhea" id="RHEA-COMP:11060"/>
        <dbReference type="Rhea" id="RHEA-COMP:11605"/>
        <dbReference type="ChEBI" id="CHEBI:15378"/>
        <dbReference type="ChEBI" id="CHEBI:30013"/>
        <dbReference type="ChEBI" id="CHEBI:30616"/>
        <dbReference type="ChEBI" id="CHEBI:61977"/>
        <dbReference type="ChEBI" id="CHEBI:456216"/>
        <dbReference type="EC" id="2.7.11.1"/>
    </reaction>
</comment>
<comment type="caution">
    <text evidence="12">The sequence shown here is derived from an EMBL/GenBank/DDBJ whole genome shotgun (WGS) entry which is preliminary data.</text>
</comment>
<dbReference type="PROSITE" id="PS00107">
    <property type="entry name" value="PROTEIN_KINASE_ATP"/>
    <property type="match status" value="1"/>
</dbReference>
<protein>
    <recommendedName>
        <fullName evidence="1">non-specific serine/threonine protein kinase</fullName>
        <ecNumber evidence="1">2.7.11.1</ecNumber>
    </recommendedName>
</protein>
<name>A0ABR4EA85_9PEZI</name>
<evidence type="ECO:0000256" key="10">
    <source>
        <dbReference type="SAM" id="MobiDB-lite"/>
    </source>
</evidence>
<dbReference type="InterPro" id="IPR017441">
    <property type="entry name" value="Protein_kinase_ATP_BS"/>
</dbReference>
<evidence type="ECO:0000313" key="12">
    <source>
        <dbReference type="EMBL" id="KAL2279328.1"/>
    </source>
</evidence>
<evidence type="ECO:0000256" key="4">
    <source>
        <dbReference type="ARBA" id="ARBA00022741"/>
    </source>
</evidence>
<evidence type="ECO:0000256" key="7">
    <source>
        <dbReference type="ARBA" id="ARBA00047899"/>
    </source>
</evidence>
<evidence type="ECO:0000256" key="1">
    <source>
        <dbReference type="ARBA" id="ARBA00012513"/>
    </source>
</evidence>
<keyword evidence="2" id="KW-0723">Serine/threonine-protein kinase</keyword>
<proteinExistence type="predicted"/>
<feature type="binding site" evidence="9">
    <location>
        <position position="91"/>
    </location>
    <ligand>
        <name>ATP</name>
        <dbReference type="ChEBI" id="CHEBI:30616"/>
    </ligand>
</feature>
<keyword evidence="5" id="KW-0418">Kinase</keyword>
<dbReference type="Proteomes" id="UP001600888">
    <property type="component" value="Unassembled WGS sequence"/>
</dbReference>
<evidence type="ECO:0000256" key="2">
    <source>
        <dbReference type="ARBA" id="ARBA00022527"/>
    </source>
</evidence>
<organism evidence="12 13">
    <name type="scientific">Diaporthe vaccinii</name>
    <dbReference type="NCBI Taxonomy" id="105482"/>
    <lineage>
        <taxon>Eukaryota</taxon>
        <taxon>Fungi</taxon>
        <taxon>Dikarya</taxon>
        <taxon>Ascomycota</taxon>
        <taxon>Pezizomycotina</taxon>
        <taxon>Sordariomycetes</taxon>
        <taxon>Sordariomycetidae</taxon>
        <taxon>Diaporthales</taxon>
        <taxon>Diaporthaceae</taxon>
        <taxon>Diaporthe</taxon>
        <taxon>Diaporthe eres species complex</taxon>
    </lineage>
</organism>
<dbReference type="PROSITE" id="PS50011">
    <property type="entry name" value="PROTEIN_KINASE_DOM"/>
    <property type="match status" value="1"/>
</dbReference>
<dbReference type="SUPFAM" id="SSF56112">
    <property type="entry name" value="Protein kinase-like (PK-like)"/>
    <property type="match status" value="1"/>
</dbReference>
<accession>A0ABR4EA85</accession>
<dbReference type="PROSITE" id="PS00108">
    <property type="entry name" value="PROTEIN_KINASE_ST"/>
    <property type="match status" value="1"/>
</dbReference>
<evidence type="ECO:0000256" key="3">
    <source>
        <dbReference type="ARBA" id="ARBA00022679"/>
    </source>
</evidence>
<keyword evidence="3" id="KW-0808">Transferase</keyword>
<dbReference type="InterPro" id="IPR053235">
    <property type="entry name" value="Ser_Thr_kinase"/>
</dbReference>
<feature type="compositionally biased region" description="Acidic residues" evidence="10">
    <location>
        <begin position="410"/>
        <end position="419"/>
    </location>
</feature>